<dbReference type="InterPro" id="IPR011051">
    <property type="entry name" value="RmlC_Cupin_sf"/>
</dbReference>
<dbReference type="Proteomes" id="UP001183607">
    <property type="component" value="Unassembled WGS sequence"/>
</dbReference>
<feature type="domain" description="Cupin type-2" evidence="1">
    <location>
        <begin position="3"/>
        <end position="65"/>
    </location>
</feature>
<dbReference type="InterPro" id="IPR014710">
    <property type="entry name" value="RmlC-like_jellyroll"/>
</dbReference>
<reference evidence="3" key="1">
    <citation type="submission" date="2023-07" db="EMBL/GenBank/DDBJ databases">
        <title>30 novel species of actinomycetes from the DSMZ collection.</title>
        <authorList>
            <person name="Nouioui I."/>
        </authorList>
    </citation>
    <scope>NUCLEOTIDE SEQUENCE [LARGE SCALE GENOMIC DNA]</scope>
    <source>
        <strain evidence="3">DSM 41982</strain>
    </source>
</reference>
<dbReference type="AlphaFoldDB" id="A0ABD5EC86"/>
<dbReference type="RefSeq" id="WP_254667556.1">
    <property type="nucleotide sequence ID" value="NZ_JAVRER010000044.1"/>
</dbReference>
<evidence type="ECO:0000313" key="2">
    <source>
        <dbReference type="EMBL" id="MDT0418387.1"/>
    </source>
</evidence>
<dbReference type="SUPFAM" id="SSF51182">
    <property type="entry name" value="RmlC-like cupins"/>
    <property type="match status" value="1"/>
</dbReference>
<evidence type="ECO:0000313" key="3">
    <source>
        <dbReference type="Proteomes" id="UP001183607"/>
    </source>
</evidence>
<dbReference type="Gene3D" id="2.60.120.10">
    <property type="entry name" value="Jelly Rolls"/>
    <property type="match status" value="1"/>
</dbReference>
<sequence length="72" mass="7606">MMRAEIPPGYSNALAPHRHEGEELMLLLEGALHVTVGGKESVLEAGDAITYDASVPHRFHNKGTGLPSSSGP</sequence>
<dbReference type="Pfam" id="PF07883">
    <property type="entry name" value="Cupin_2"/>
    <property type="match status" value="1"/>
</dbReference>
<name>A0ABD5EC86_9ACTN</name>
<accession>A0ABD5EC86</accession>
<comment type="caution">
    <text evidence="2">The sequence shown here is derived from an EMBL/GenBank/DDBJ whole genome shotgun (WGS) entry which is preliminary data.</text>
</comment>
<proteinExistence type="predicted"/>
<organism evidence="2 3">
    <name type="scientific">Streptomyces evansiae</name>
    <dbReference type="NCBI Taxonomy" id="3075535"/>
    <lineage>
        <taxon>Bacteria</taxon>
        <taxon>Bacillati</taxon>
        <taxon>Actinomycetota</taxon>
        <taxon>Actinomycetes</taxon>
        <taxon>Kitasatosporales</taxon>
        <taxon>Streptomycetaceae</taxon>
        <taxon>Streptomyces</taxon>
    </lineage>
</organism>
<dbReference type="InterPro" id="IPR013096">
    <property type="entry name" value="Cupin_2"/>
</dbReference>
<evidence type="ECO:0000259" key="1">
    <source>
        <dbReference type="Pfam" id="PF07883"/>
    </source>
</evidence>
<dbReference type="EMBL" id="JAVRER010000044">
    <property type="protein sequence ID" value="MDT0418387.1"/>
    <property type="molecule type" value="Genomic_DNA"/>
</dbReference>
<gene>
    <name evidence="2" type="ORF">RM574_23160</name>
</gene>
<protein>
    <submittedName>
        <fullName evidence="2">Cupin domain-containing protein</fullName>
    </submittedName>
</protein>
<dbReference type="CDD" id="cd02209">
    <property type="entry name" value="cupin_XRE_C"/>
    <property type="match status" value="1"/>
</dbReference>